<proteinExistence type="predicted"/>
<comment type="caution">
    <text evidence="1">The sequence shown here is derived from an EMBL/GenBank/DDBJ whole genome shotgun (WGS) entry which is preliminary data.</text>
</comment>
<dbReference type="RefSeq" id="WP_211855366.1">
    <property type="nucleotide sequence ID" value="NZ_JAAGBB010000037.1"/>
</dbReference>
<sequence length="89" mass="10204">MHRTSFERLALDTRDWAVAQGLVFGLPEIVEDAFSPHVREVETEGRATPPGLLWRCTEWEAQYPACREGLRVDALPRARTLAREWVQKG</sequence>
<keyword evidence="2" id="KW-1185">Reference proteome</keyword>
<dbReference type="EMBL" id="JAAGBB010000037">
    <property type="protein sequence ID" value="MBR0667587.1"/>
    <property type="molecule type" value="Genomic_DNA"/>
</dbReference>
<dbReference type="Proteomes" id="UP001196870">
    <property type="component" value="Unassembled WGS sequence"/>
</dbReference>
<evidence type="ECO:0000313" key="1">
    <source>
        <dbReference type="EMBL" id="MBR0667587.1"/>
    </source>
</evidence>
<evidence type="ECO:0000313" key="2">
    <source>
        <dbReference type="Proteomes" id="UP001196870"/>
    </source>
</evidence>
<protein>
    <submittedName>
        <fullName evidence="1">Uncharacterized protein</fullName>
    </submittedName>
</protein>
<reference evidence="2" key="1">
    <citation type="journal article" date="2021" name="Syst. Appl. Microbiol.">
        <title>Roseomonas hellenica sp. nov., isolated from roots of wild-growing Alkanna tinctoria.</title>
        <authorList>
            <person name="Rat A."/>
            <person name="Naranjo H.D."/>
            <person name="Lebbe L."/>
            <person name="Cnockaert M."/>
            <person name="Krigas N."/>
            <person name="Grigoriadou K."/>
            <person name="Maloupa E."/>
            <person name="Willems A."/>
        </authorList>
    </citation>
    <scope>NUCLEOTIDE SEQUENCE [LARGE SCALE GENOMIC DNA]</scope>
    <source>
        <strain evidence="2">LMG 31523</strain>
    </source>
</reference>
<accession>A0ABS5F4U3</accession>
<name>A0ABS5F4U3_9PROT</name>
<gene>
    <name evidence="1" type="ORF">GXW71_24735</name>
</gene>
<organism evidence="1 2">
    <name type="scientific">Plastoroseomonas hellenica</name>
    <dbReference type="NCBI Taxonomy" id="2687306"/>
    <lineage>
        <taxon>Bacteria</taxon>
        <taxon>Pseudomonadati</taxon>
        <taxon>Pseudomonadota</taxon>
        <taxon>Alphaproteobacteria</taxon>
        <taxon>Acetobacterales</taxon>
        <taxon>Acetobacteraceae</taxon>
        <taxon>Plastoroseomonas</taxon>
    </lineage>
</organism>